<organism evidence="1 2">
    <name type="scientific">Parvimonas parva</name>
    <dbReference type="NCBI Taxonomy" id="2769485"/>
    <lineage>
        <taxon>Bacteria</taxon>
        <taxon>Bacillati</taxon>
        <taxon>Bacillota</taxon>
        <taxon>Tissierellia</taxon>
        <taxon>Tissierellales</taxon>
        <taxon>Peptoniphilaceae</taxon>
        <taxon>Parvimonas</taxon>
    </lineage>
</organism>
<dbReference type="RefSeq" id="WP_201275902.1">
    <property type="nucleotide sequence ID" value="NZ_JACVDA010000022.1"/>
</dbReference>
<dbReference type="EMBL" id="JACVDA010000022">
    <property type="protein sequence ID" value="MBK1469047.1"/>
    <property type="molecule type" value="Genomic_DNA"/>
</dbReference>
<sequence length="90" mass="10486">MNMNLSLYKRSEGIKIRKISDNIYIIKGESVFEINYTGIVILKYIGKDVTVYELAKKIFDEYKSGMESNIAEDIFLFLNILLEKNIIEKV</sequence>
<name>A0ABS1CAB8_9FIRM</name>
<evidence type="ECO:0000313" key="2">
    <source>
        <dbReference type="Proteomes" id="UP000823123"/>
    </source>
</evidence>
<accession>A0ABS1CAB8</accession>
<dbReference type="InterPro" id="IPR041881">
    <property type="entry name" value="PqqD_sf"/>
</dbReference>
<gene>
    <name evidence="1" type="ORF">IBJ83_06955</name>
</gene>
<protein>
    <submittedName>
        <fullName evidence="1">PqqD family peptide modification chaperone</fullName>
    </submittedName>
</protein>
<dbReference type="Gene3D" id="1.10.10.1150">
    <property type="entry name" value="Coenzyme PQQ synthesis protein D (PqqD)"/>
    <property type="match status" value="1"/>
</dbReference>
<keyword evidence="2" id="KW-1185">Reference proteome</keyword>
<comment type="caution">
    <text evidence="1">The sequence shown here is derived from an EMBL/GenBank/DDBJ whole genome shotgun (WGS) entry which is preliminary data.</text>
</comment>
<reference evidence="1 2" key="1">
    <citation type="submission" date="2020-09" db="EMBL/GenBank/DDBJ databases">
        <title>Parvimonas S3374 sp. nov.</title>
        <authorList>
            <person name="Buhl M."/>
        </authorList>
    </citation>
    <scope>NUCLEOTIDE SEQUENCE [LARGE SCALE GENOMIC DNA]</scope>
    <source>
        <strain evidence="1 2">S3374</strain>
    </source>
</reference>
<evidence type="ECO:0000313" key="1">
    <source>
        <dbReference type="EMBL" id="MBK1469047.1"/>
    </source>
</evidence>
<proteinExistence type="predicted"/>
<dbReference type="Proteomes" id="UP000823123">
    <property type="component" value="Unassembled WGS sequence"/>
</dbReference>